<dbReference type="GeneID" id="17255740"/>
<organism evidence="2 3">
    <name type="scientific">Emiliania huxleyi (strain CCMP1516)</name>
    <dbReference type="NCBI Taxonomy" id="280463"/>
    <lineage>
        <taxon>Eukaryota</taxon>
        <taxon>Haptista</taxon>
        <taxon>Haptophyta</taxon>
        <taxon>Prymnesiophyceae</taxon>
        <taxon>Isochrysidales</taxon>
        <taxon>Noelaerhabdaceae</taxon>
        <taxon>Emiliania</taxon>
    </lineage>
</organism>
<feature type="compositionally biased region" description="Basic residues" evidence="1">
    <location>
        <begin position="69"/>
        <end position="80"/>
    </location>
</feature>
<reference evidence="2" key="2">
    <citation type="submission" date="2024-10" db="UniProtKB">
        <authorList>
            <consortium name="EnsemblProtists"/>
        </authorList>
    </citation>
    <scope>IDENTIFICATION</scope>
</reference>
<dbReference type="KEGG" id="ehx:EMIHUDRAFT_350719"/>
<name>A0A0D3IEH2_EMIH1</name>
<keyword evidence="3" id="KW-1185">Reference proteome</keyword>
<evidence type="ECO:0000256" key="1">
    <source>
        <dbReference type="SAM" id="MobiDB-lite"/>
    </source>
</evidence>
<reference evidence="3" key="1">
    <citation type="journal article" date="2013" name="Nature">
        <title>Pan genome of the phytoplankton Emiliania underpins its global distribution.</title>
        <authorList>
            <person name="Read B.A."/>
            <person name="Kegel J."/>
            <person name="Klute M.J."/>
            <person name="Kuo A."/>
            <person name="Lefebvre S.C."/>
            <person name="Maumus F."/>
            <person name="Mayer C."/>
            <person name="Miller J."/>
            <person name="Monier A."/>
            <person name="Salamov A."/>
            <person name="Young J."/>
            <person name="Aguilar M."/>
            <person name="Claverie J.M."/>
            <person name="Frickenhaus S."/>
            <person name="Gonzalez K."/>
            <person name="Herman E.K."/>
            <person name="Lin Y.C."/>
            <person name="Napier J."/>
            <person name="Ogata H."/>
            <person name="Sarno A.F."/>
            <person name="Shmutz J."/>
            <person name="Schroeder D."/>
            <person name="de Vargas C."/>
            <person name="Verret F."/>
            <person name="von Dassow P."/>
            <person name="Valentin K."/>
            <person name="Van de Peer Y."/>
            <person name="Wheeler G."/>
            <person name="Dacks J.B."/>
            <person name="Delwiche C.F."/>
            <person name="Dyhrman S.T."/>
            <person name="Glockner G."/>
            <person name="John U."/>
            <person name="Richards T."/>
            <person name="Worden A.Z."/>
            <person name="Zhang X."/>
            <person name="Grigoriev I.V."/>
            <person name="Allen A.E."/>
            <person name="Bidle K."/>
            <person name="Borodovsky M."/>
            <person name="Bowler C."/>
            <person name="Brownlee C."/>
            <person name="Cock J.M."/>
            <person name="Elias M."/>
            <person name="Gladyshev V.N."/>
            <person name="Groth M."/>
            <person name="Guda C."/>
            <person name="Hadaegh A."/>
            <person name="Iglesias-Rodriguez M.D."/>
            <person name="Jenkins J."/>
            <person name="Jones B.M."/>
            <person name="Lawson T."/>
            <person name="Leese F."/>
            <person name="Lindquist E."/>
            <person name="Lobanov A."/>
            <person name="Lomsadze A."/>
            <person name="Malik S.B."/>
            <person name="Marsh M.E."/>
            <person name="Mackinder L."/>
            <person name="Mock T."/>
            <person name="Mueller-Roeber B."/>
            <person name="Pagarete A."/>
            <person name="Parker M."/>
            <person name="Probert I."/>
            <person name="Quesneville H."/>
            <person name="Raines C."/>
            <person name="Rensing S.A."/>
            <person name="Riano-Pachon D.M."/>
            <person name="Richier S."/>
            <person name="Rokitta S."/>
            <person name="Shiraiwa Y."/>
            <person name="Soanes D.M."/>
            <person name="van der Giezen M."/>
            <person name="Wahlund T.M."/>
            <person name="Williams B."/>
            <person name="Wilson W."/>
            <person name="Wolfe G."/>
            <person name="Wurch L.L."/>
        </authorList>
    </citation>
    <scope>NUCLEOTIDE SEQUENCE</scope>
</reference>
<protein>
    <recommendedName>
        <fullName evidence="4">50S ribosomal protein L35</fullName>
    </recommendedName>
</protein>
<feature type="region of interest" description="Disordered" evidence="1">
    <location>
        <begin position="1"/>
        <end position="21"/>
    </location>
</feature>
<sequence>MVGSSRLLSFPSRSSPPQRAAPACALLPRPSALALLQQPPPPIDASARRWNITRPSRWHPKTYPVPSGRSRRARGLPKKLKTNRAAAQRFKLRGDGCAAPQDARSPPSLTLRTALRPRRAAVRLFSLRFRPFLPMHPHGSSFVRTFTHKAAGKAHLQAGERRRATLAKKAPRVVTHKGLAKKLRRLLPYA</sequence>
<feature type="region of interest" description="Disordered" evidence="1">
    <location>
        <begin position="57"/>
        <end position="80"/>
    </location>
</feature>
<dbReference type="Gene3D" id="4.10.410.60">
    <property type="match status" value="1"/>
</dbReference>
<evidence type="ECO:0000313" key="2">
    <source>
        <dbReference type="EnsemblProtists" id="EOD09657"/>
    </source>
</evidence>
<dbReference type="Proteomes" id="UP000013827">
    <property type="component" value="Unassembled WGS sequence"/>
</dbReference>
<proteinExistence type="predicted"/>
<evidence type="ECO:0008006" key="4">
    <source>
        <dbReference type="Google" id="ProtNLM"/>
    </source>
</evidence>
<dbReference type="AlphaFoldDB" id="A0A0D3IEH2"/>
<dbReference type="InterPro" id="IPR037229">
    <property type="entry name" value="Ribosomal_bL35_sf"/>
</dbReference>
<accession>A0A0D3IEH2</accession>
<dbReference type="HOGENOM" id="CLU_1430472_0_0_1"/>
<dbReference type="PaxDb" id="2903-EOD09657"/>
<dbReference type="EnsemblProtists" id="EOD09657">
    <property type="protein sequence ID" value="EOD09657"/>
    <property type="gene ID" value="EMIHUDRAFT_350719"/>
</dbReference>
<dbReference type="RefSeq" id="XP_005762086.1">
    <property type="nucleotide sequence ID" value="XM_005762029.1"/>
</dbReference>
<evidence type="ECO:0000313" key="3">
    <source>
        <dbReference type="Proteomes" id="UP000013827"/>
    </source>
</evidence>